<dbReference type="AlphaFoldDB" id="A0A9P6ANU1"/>
<evidence type="ECO:0000256" key="12">
    <source>
        <dbReference type="ARBA" id="ARBA00060927"/>
    </source>
</evidence>
<evidence type="ECO:0000256" key="4">
    <source>
        <dbReference type="ARBA" id="ARBA00022723"/>
    </source>
</evidence>
<keyword evidence="3 15" id="KW-0812">Transmembrane</keyword>
<dbReference type="Gene3D" id="3.30.2010.10">
    <property type="entry name" value="Metalloproteases ('zincins'), catalytic domain"/>
    <property type="match status" value="1"/>
</dbReference>
<organism evidence="17 18">
    <name type="scientific">Hydnum rufescens UP504</name>
    <dbReference type="NCBI Taxonomy" id="1448309"/>
    <lineage>
        <taxon>Eukaryota</taxon>
        <taxon>Fungi</taxon>
        <taxon>Dikarya</taxon>
        <taxon>Basidiomycota</taxon>
        <taxon>Agaricomycotina</taxon>
        <taxon>Agaricomycetes</taxon>
        <taxon>Cantharellales</taxon>
        <taxon>Hydnaceae</taxon>
        <taxon>Hydnum</taxon>
    </lineage>
</organism>
<feature type="transmembrane region" description="Helical" evidence="15">
    <location>
        <begin position="182"/>
        <end position="202"/>
    </location>
</feature>
<evidence type="ECO:0000313" key="18">
    <source>
        <dbReference type="Proteomes" id="UP000886523"/>
    </source>
</evidence>
<feature type="binding site" evidence="14">
    <location>
        <position position="282"/>
    </location>
    <ligand>
        <name>Zn(2+)</name>
        <dbReference type="ChEBI" id="CHEBI:29105"/>
        <note>catalytic</note>
    </ligand>
</feature>
<feature type="transmembrane region" description="Helical" evidence="15">
    <location>
        <begin position="136"/>
        <end position="161"/>
    </location>
</feature>
<comment type="cofactor">
    <cofactor evidence="14 15">
        <name>Zn(2+)</name>
        <dbReference type="ChEBI" id="CHEBI:29105"/>
    </cofactor>
    <text evidence="14 15">Binds 1 zinc ion per subunit.</text>
</comment>
<comment type="similarity">
    <text evidence="12 15">Belongs to the peptidase M48A family.</text>
</comment>
<dbReference type="InterPro" id="IPR027057">
    <property type="entry name" value="CAXX_Prtase_1"/>
</dbReference>
<evidence type="ECO:0000256" key="2">
    <source>
        <dbReference type="ARBA" id="ARBA00022670"/>
    </source>
</evidence>
<feature type="transmembrane region" description="Helical" evidence="15">
    <location>
        <begin position="208"/>
        <end position="226"/>
    </location>
</feature>
<evidence type="ECO:0000256" key="8">
    <source>
        <dbReference type="ARBA" id="ARBA00022989"/>
    </source>
</evidence>
<dbReference type="GO" id="GO:0005789">
    <property type="term" value="C:endoplasmic reticulum membrane"/>
    <property type="evidence" value="ECO:0007669"/>
    <property type="project" value="UniProtKB-SubCell"/>
</dbReference>
<evidence type="ECO:0000256" key="9">
    <source>
        <dbReference type="ARBA" id="ARBA00023049"/>
    </source>
</evidence>
<keyword evidence="6 15" id="KW-0256">Endoplasmic reticulum</keyword>
<evidence type="ECO:0000259" key="16">
    <source>
        <dbReference type="Pfam" id="PF16491"/>
    </source>
</evidence>
<dbReference type="EC" id="3.4.24.84" evidence="15"/>
<dbReference type="CDD" id="cd07343">
    <property type="entry name" value="M48A_Zmpste24p_like"/>
    <property type="match status" value="1"/>
</dbReference>
<keyword evidence="5 15" id="KW-0378">Hydrolase</keyword>
<comment type="function">
    <text evidence="15">Proteolytically removes the C-terminal three residues of farnesylated proteins.</text>
</comment>
<reference evidence="17" key="1">
    <citation type="journal article" date="2020" name="Nat. Commun.">
        <title>Large-scale genome sequencing of mycorrhizal fungi provides insights into the early evolution of symbiotic traits.</title>
        <authorList>
            <person name="Miyauchi S."/>
            <person name="Kiss E."/>
            <person name="Kuo A."/>
            <person name="Drula E."/>
            <person name="Kohler A."/>
            <person name="Sanchez-Garcia M."/>
            <person name="Morin E."/>
            <person name="Andreopoulos B."/>
            <person name="Barry K.W."/>
            <person name="Bonito G."/>
            <person name="Buee M."/>
            <person name="Carver A."/>
            <person name="Chen C."/>
            <person name="Cichocki N."/>
            <person name="Clum A."/>
            <person name="Culley D."/>
            <person name="Crous P.W."/>
            <person name="Fauchery L."/>
            <person name="Girlanda M."/>
            <person name="Hayes R.D."/>
            <person name="Keri Z."/>
            <person name="LaButti K."/>
            <person name="Lipzen A."/>
            <person name="Lombard V."/>
            <person name="Magnuson J."/>
            <person name="Maillard F."/>
            <person name="Murat C."/>
            <person name="Nolan M."/>
            <person name="Ohm R.A."/>
            <person name="Pangilinan J."/>
            <person name="Pereira M.F."/>
            <person name="Perotto S."/>
            <person name="Peter M."/>
            <person name="Pfister S."/>
            <person name="Riley R."/>
            <person name="Sitrit Y."/>
            <person name="Stielow J.B."/>
            <person name="Szollosi G."/>
            <person name="Zifcakova L."/>
            <person name="Stursova M."/>
            <person name="Spatafora J.W."/>
            <person name="Tedersoo L."/>
            <person name="Vaario L.M."/>
            <person name="Yamada A."/>
            <person name="Yan M."/>
            <person name="Wang P."/>
            <person name="Xu J."/>
            <person name="Bruns T."/>
            <person name="Baldrian P."/>
            <person name="Vilgalys R."/>
            <person name="Dunand C."/>
            <person name="Henrissat B."/>
            <person name="Grigoriev I.V."/>
            <person name="Hibbett D."/>
            <person name="Nagy L.G."/>
            <person name="Martin F.M."/>
        </authorList>
    </citation>
    <scope>NUCLEOTIDE SEQUENCE</scope>
    <source>
        <strain evidence="17">UP504</strain>
    </source>
</reference>
<feature type="binding site" evidence="14">
    <location>
        <position position="286"/>
    </location>
    <ligand>
        <name>Zn(2+)</name>
        <dbReference type="ChEBI" id="CHEBI:29105"/>
        <note>catalytic</note>
    </ligand>
</feature>
<dbReference type="GO" id="GO:0004222">
    <property type="term" value="F:metalloendopeptidase activity"/>
    <property type="evidence" value="ECO:0007669"/>
    <property type="project" value="UniProtKB-UniRule"/>
</dbReference>
<dbReference type="Proteomes" id="UP000886523">
    <property type="component" value="Unassembled WGS sequence"/>
</dbReference>
<dbReference type="FunFam" id="3.30.2010.10:FF:000002">
    <property type="entry name" value="CAAX prenyl protease"/>
    <property type="match status" value="1"/>
</dbReference>
<evidence type="ECO:0000256" key="10">
    <source>
        <dbReference type="ARBA" id="ARBA00023136"/>
    </source>
</evidence>
<dbReference type="GO" id="GO:0046872">
    <property type="term" value="F:metal ion binding"/>
    <property type="evidence" value="ECO:0007669"/>
    <property type="project" value="UniProtKB-UniRule"/>
</dbReference>
<protein>
    <recommendedName>
        <fullName evidence="15">CAAX prenyl protease</fullName>
        <ecNumber evidence="15">3.4.24.84</ecNumber>
    </recommendedName>
</protein>
<feature type="domain" description="CAAX prenyl protease 1 N-terminal" evidence="16">
    <location>
        <begin position="47"/>
        <end position="225"/>
    </location>
</feature>
<dbReference type="InterPro" id="IPR032456">
    <property type="entry name" value="Peptidase_M48_N"/>
</dbReference>
<keyword evidence="18" id="KW-1185">Reference proteome</keyword>
<evidence type="ECO:0000256" key="5">
    <source>
        <dbReference type="ARBA" id="ARBA00022801"/>
    </source>
</evidence>
<feature type="binding site" evidence="14">
    <location>
        <position position="365"/>
    </location>
    <ligand>
        <name>Zn(2+)</name>
        <dbReference type="ChEBI" id="CHEBI:29105"/>
        <note>catalytic</note>
    </ligand>
</feature>
<evidence type="ECO:0000313" key="17">
    <source>
        <dbReference type="EMBL" id="KAF9509217.1"/>
    </source>
</evidence>
<evidence type="ECO:0000256" key="14">
    <source>
        <dbReference type="PIRSR" id="PIRSR627057-2"/>
    </source>
</evidence>
<comment type="catalytic activity">
    <reaction evidence="11 15">
        <text>Hydrolyzes the peptide bond -P2-(S-farnesyl or geranylgeranyl)C-P1'-P2'-P3'-COOH where P1' and P2' are amino acids with aliphatic side chains and P3' is any C-terminal residue.</text>
        <dbReference type="EC" id="3.4.24.84"/>
    </reaction>
</comment>
<keyword evidence="9 15" id="KW-0482">Metalloprotease</keyword>
<evidence type="ECO:0000256" key="6">
    <source>
        <dbReference type="ARBA" id="ARBA00022824"/>
    </source>
</evidence>
<keyword evidence="4 14" id="KW-0479">Metal-binding</keyword>
<dbReference type="EMBL" id="MU129040">
    <property type="protein sequence ID" value="KAF9509217.1"/>
    <property type="molecule type" value="Genomic_DNA"/>
</dbReference>
<dbReference type="OrthoDB" id="360839at2759"/>
<keyword evidence="2 15" id="KW-0645">Protease</keyword>
<evidence type="ECO:0000256" key="3">
    <source>
        <dbReference type="ARBA" id="ARBA00022692"/>
    </source>
</evidence>
<keyword evidence="10 15" id="KW-0472">Membrane</keyword>
<accession>A0A9P6ANU1</accession>
<comment type="caution">
    <text evidence="15">Lacks conserved residue(s) required for the propagation of feature annotation.</text>
</comment>
<dbReference type="Pfam" id="PF16491">
    <property type="entry name" value="Peptidase_M48_N"/>
    <property type="match status" value="1"/>
</dbReference>
<keyword evidence="7 14" id="KW-0862">Zinc</keyword>
<name>A0A9P6ANU1_9AGAM</name>
<feature type="active site" description="Proton donor" evidence="13">
    <location>
        <position position="369"/>
    </location>
</feature>
<comment type="caution">
    <text evidence="17">The sequence shown here is derived from an EMBL/GenBank/DDBJ whole genome shotgun (WGS) entry which is preliminary data.</text>
</comment>
<evidence type="ECO:0000256" key="1">
    <source>
        <dbReference type="ARBA" id="ARBA00004477"/>
    </source>
</evidence>
<gene>
    <name evidence="17" type="ORF">BS47DRAFT_1377630</name>
</gene>
<evidence type="ECO:0000256" key="11">
    <source>
        <dbReference type="ARBA" id="ARBA00044456"/>
    </source>
</evidence>
<dbReference type="GO" id="GO:0071586">
    <property type="term" value="P:CAAX-box protein processing"/>
    <property type="evidence" value="ECO:0007669"/>
    <property type="project" value="UniProtKB-UniRule"/>
</dbReference>
<comment type="subcellular location">
    <subcellularLocation>
        <location evidence="1 15">Endoplasmic reticulum membrane</location>
        <topology evidence="1 15">Multi-pass membrane protein</topology>
    </subcellularLocation>
</comment>
<evidence type="ECO:0000256" key="13">
    <source>
        <dbReference type="PIRSR" id="PIRSR627057-1"/>
    </source>
</evidence>
<dbReference type="PANTHER" id="PTHR10120">
    <property type="entry name" value="CAAX PRENYL PROTEASE 1"/>
    <property type="match status" value="1"/>
</dbReference>
<sequence length="456" mass="51393">MNTLLGPLQSLQNQLKVISDAEVDWKTIVVTFSLGVYFLETYLLLRQYPLYNKTAPPPALATTFTPEVFDKSQKYGKDKARFALFSSTFNQILEIAVIYFDLQVWAWSAAGALLNKYGYTGYEARCLHTMNIPQSIIFVTILLLSNTVSTLPLSLYQTFVLEEKHGFNKMTIGLFIVDTLKGWALGFVIGSPVLAAFLWIIRWAGDSFIPWLMSFLIAFQLIMALATRLKFPLTDLYVIDGSKRSAHSNAYFYGLPWSKHIVIYDTLIKQSEPGEIEAVLAHELGHWSYSHPLKLLIVSQLHLFLLLSAFPPFLKSSPLVASFGYPPSVSKNPPTLVAFMLFQMILTPLEAIFGLAMNALSRQFEWEADRFALELGHGSSPEDMDAHAKGSENSGDMGERLARALIGLHAENLSTVWVDWLYSAYHHSHPTLTERLKAMDEYRAKVKIGYVSKKDL</sequence>
<evidence type="ECO:0000256" key="7">
    <source>
        <dbReference type="ARBA" id="ARBA00022833"/>
    </source>
</evidence>
<keyword evidence="8 15" id="KW-1133">Transmembrane helix</keyword>
<proteinExistence type="inferred from homology"/>
<feature type="transmembrane region" description="Helical" evidence="15">
    <location>
        <begin position="25"/>
        <end position="45"/>
    </location>
</feature>
<evidence type="ECO:0000256" key="15">
    <source>
        <dbReference type="RuleBase" id="RU366005"/>
    </source>
</evidence>
<feature type="active site" evidence="13">
    <location>
        <position position="283"/>
    </location>
</feature>